<evidence type="ECO:0000256" key="3">
    <source>
        <dbReference type="ARBA" id="ARBA00022490"/>
    </source>
</evidence>
<dbReference type="FunCoup" id="A0A7X0MVR2">
    <property type="interactions" value="86"/>
</dbReference>
<dbReference type="PANTHER" id="PTHR34874:SF3">
    <property type="entry name" value="SULFURTRANSFERASE TUSD"/>
    <property type="match status" value="1"/>
</dbReference>
<dbReference type="GO" id="GO:0016783">
    <property type="term" value="F:sulfurtransferase activity"/>
    <property type="evidence" value="ECO:0007669"/>
    <property type="project" value="InterPro"/>
</dbReference>
<keyword evidence="3" id="KW-0963">Cytoplasm</keyword>
<dbReference type="InParanoid" id="A0A7X0MVR2"/>
<dbReference type="Proteomes" id="UP000528457">
    <property type="component" value="Unassembled WGS sequence"/>
</dbReference>
<dbReference type="GO" id="GO:0002143">
    <property type="term" value="P:tRNA wobble position uridine thiolation"/>
    <property type="evidence" value="ECO:0007669"/>
    <property type="project" value="TreeGrafter"/>
</dbReference>
<organism evidence="5 6">
    <name type="scientific">Pseudoteredinibacter isoporae</name>
    <dbReference type="NCBI Taxonomy" id="570281"/>
    <lineage>
        <taxon>Bacteria</taxon>
        <taxon>Pseudomonadati</taxon>
        <taxon>Pseudomonadota</taxon>
        <taxon>Gammaproteobacteria</taxon>
        <taxon>Cellvibrionales</taxon>
        <taxon>Cellvibrionaceae</taxon>
        <taxon>Pseudoteredinibacter</taxon>
    </lineage>
</organism>
<keyword evidence="4 5" id="KW-0808">Transferase</keyword>
<dbReference type="NCBIfam" id="TIGR03012">
    <property type="entry name" value="sulf_tusD_dsrE"/>
    <property type="match status" value="1"/>
</dbReference>
<evidence type="ECO:0000313" key="6">
    <source>
        <dbReference type="Proteomes" id="UP000528457"/>
    </source>
</evidence>
<dbReference type="Pfam" id="PF02635">
    <property type="entry name" value="DsrE"/>
    <property type="match status" value="1"/>
</dbReference>
<comment type="similarity">
    <text evidence="2">Belongs to the DsrE/TusD family.</text>
</comment>
<dbReference type="GO" id="GO:0097163">
    <property type="term" value="F:sulfur carrier activity"/>
    <property type="evidence" value="ECO:0007669"/>
    <property type="project" value="TreeGrafter"/>
</dbReference>
<comment type="caution">
    <text evidence="5">The sequence shown here is derived from an EMBL/GenBank/DDBJ whole genome shotgun (WGS) entry which is preliminary data.</text>
</comment>
<dbReference type="FunFam" id="3.40.1260.10:FF:000001">
    <property type="entry name" value="Sulfurtransferase TusD"/>
    <property type="match status" value="1"/>
</dbReference>
<dbReference type="NCBIfam" id="NF001237">
    <property type="entry name" value="PRK00207.1"/>
    <property type="match status" value="1"/>
</dbReference>
<evidence type="ECO:0000313" key="5">
    <source>
        <dbReference type="EMBL" id="MBB6521971.1"/>
    </source>
</evidence>
<dbReference type="GO" id="GO:1990228">
    <property type="term" value="C:sulfurtransferase complex"/>
    <property type="evidence" value="ECO:0007669"/>
    <property type="project" value="TreeGrafter"/>
</dbReference>
<dbReference type="SUPFAM" id="SSF75169">
    <property type="entry name" value="DsrEFH-like"/>
    <property type="match status" value="1"/>
</dbReference>
<dbReference type="Gene3D" id="3.40.1260.10">
    <property type="entry name" value="DsrEFH-like"/>
    <property type="match status" value="1"/>
</dbReference>
<dbReference type="InterPro" id="IPR017463">
    <property type="entry name" value="Sulphur_relay_TusD/DsrE"/>
</dbReference>
<evidence type="ECO:0000256" key="2">
    <source>
        <dbReference type="ARBA" id="ARBA00007067"/>
    </source>
</evidence>
<protein>
    <submittedName>
        <fullName evidence="5">tRNA 2-thiouridine synthesizing protein D</fullName>
        <ecNumber evidence="5">2.8.1.-</ecNumber>
    </submittedName>
</protein>
<evidence type="ECO:0000256" key="1">
    <source>
        <dbReference type="ARBA" id="ARBA00004496"/>
    </source>
</evidence>
<comment type="subcellular location">
    <subcellularLocation>
        <location evidence="1">Cytoplasm</location>
    </subcellularLocation>
</comment>
<dbReference type="EC" id="2.8.1.-" evidence="5"/>
<dbReference type="PANTHER" id="PTHR34874">
    <property type="entry name" value="PROTEIN YCHN"/>
    <property type="match status" value="1"/>
</dbReference>
<sequence>MKYLINVSAPPSSQSSLSALRFCRALLKQEHELLRVFFYGEGVYNANSLLSPPSDENNMEQLWREFAQTHKVELVVCIAAAVRRGLLNEEEAQRYDKPASNIQAPFIVSGLGQLVEASVLADRTMTFS</sequence>
<dbReference type="InterPro" id="IPR003787">
    <property type="entry name" value="Sulphur_relay_DsrE/F-like"/>
</dbReference>
<gene>
    <name evidence="5" type="ORF">HNR48_002256</name>
</gene>
<reference evidence="5 6" key="1">
    <citation type="submission" date="2020-08" db="EMBL/GenBank/DDBJ databases">
        <title>Genomic Encyclopedia of Type Strains, Phase IV (KMG-IV): sequencing the most valuable type-strain genomes for metagenomic binning, comparative biology and taxonomic classification.</title>
        <authorList>
            <person name="Goeker M."/>
        </authorList>
    </citation>
    <scope>NUCLEOTIDE SEQUENCE [LARGE SCALE GENOMIC DNA]</scope>
    <source>
        <strain evidence="5 6">DSM 22368</strain>
    </source>
</reference>
<accession>A0A7X0MVR2</accession>
<proteinExistence type="inferred from homology"/>
<name>A0A7X0MVR2_9GAMM</name>
<dbReference type="EMBL" id="JACHHT010000002">
    <property type="protein sequence ID" value="MBB6521971.1"/>
    <property type="molecule type" value="Genomic_DNA"/>
</dbReference>
<keyword evidence="6" id="KW-1185">Reference proteome</keyword>
<dbReference type="AlphaFoldDB" id="A0A7X0MVR2"/>
<dbReference type="InterPro" id="IPR027396">
    <property type="entry name" value="DsrEFH-like"/>
</dbReference>
<evidence type="ECO:0000256" key="4">
    <source>
        <dbReference type="ARBA" id="ARBA00022679"/>
    </source>
</evidence>
<dbReference type="RefSeq" id="WP_166847071.1">
    <property type="nucleotide sequence ID" value="NZ_JAAONY010000002.1"/>
</dbReference>